<dbReference type="InterPro" id="IPR037185">
    <property type="entry name" value="EmrE-like"/>
</dbReference>
<feature type="transmembrane region" description="Helical" evidence="5">
    <location>
        <begin position="88"/>
        <end position="111"/>
    </location>
</feature>
<dbReference type="PANTHER" id="PTHR32322">
    <property type="entry name" value="INNER MEMBRANE TRANSPORTER"/>
    <property type="match status" value="1"/>
</dbReference>
<keyword evidence="4 5" id="KW-0472">Membrane</keyword>
<dbReference type="InterPro" id="IPR000620">
    <property type="entry name" value="EamA_dom"/>
</dbReference>
<name>A0A6J7Y001_9ZZZZ</name>
<feature type="transmembrane region" description="Helical" evidence="5">
    <location>
        <begin position="148"/>
        <end position="166"/>
    </location>
</feature>
<dbReference type="InterPro" id="IPR050638">
    <property type="entry name" value="AA-Vitamin_Transporters"/>
</dbReference>
<feature type="transmembrane region" description="Helical" evidence="5">
    <location>
        <begin position="33"/>
        <end position="52"/>
    </location>
</feature>
<sequence length="288" mass="30660">MTRRSWLLFGLTGFLWGIPYLFMKVAVETFNPAVIVCARVVIGSAILIPVAIAQRSLGGALRGFKYVIPYAIFEMIGPWFFITSAEKNISSGLAGLLVATVPIWATIFASINGDKTVWHHRRLFGIVIGFIGVFALVGIESITGNSSLISIGMVLLAAIAYSYAVNMITMKLPGVSGIAINAVAMGFTAIFYLPFAILQWPDTAIPVKASLSLISLGILCTALAFVVFFQVMKEIGPARASLVTYVNTAVAVLLGVVVLSEPITLGIAIGLPLVLVGSYFASRKPVSV</sequence>
<evidence type="ECO:0000256" key="3">
    <source>
        <dbReference type="ARBA" id="ARBA00022989"/>
    </source>
</evidence>
<keyword evidence="3 5" id="KW-1133">Transmembrane helix</keyword>
<dbReference type="Pfam" id="PF00892">
    <property type="entry name" value="EamA"/>
    <property type="match status" value="2"/>
</dbReference>
<dbReference type="GO" id="GO:0016020">
    <property type="term" value="C:membrane"/>
    <property type="evidence" value="ECO:0007669"/>
    <property type="project" value="UniProtKB-SubCell"/>
</dbReference>
<feature type="transmembrane region" description="Helical" evidence="5">
    <location>
        <begin position="241"/>
        <end position="259"/>
    </location>
</feature>
<feature type="transmembrane region" description="Helical" evidence="5">
    <location>
        <begin position="64"/>
        <end position="82"/>
    </location>
</feature>
<accession>A0A6J7Y001</accession>
<organism evidence="7">
    <name type="scientific">freshwater metagenome</name>
    <dbReference type="NCBI Taxonomy" id="449393"/>
    <lineage>
        <taxon>unclassified sequences</taxon>
        <taxon>metagenomes</taxon>
        <taxon>ecological metagenomes</taxon>
    </lineage>
</organism>
<feature type="domain" description="EamA" evidence="6">
    <location>
        <begin position="7"/>
        <end position="136"/>
    </location>
</feature>
<protein>
    <submittedName>
        <fullName evidence="7">Unannotated protein</fullName>
    </submittedName>
</protein>
<feature type="transmembrane region" description="Helical" evidence="5">
    <location>
        <begin position="123"/>
        <end position="142"/>
    </location>
</feature>
<dbReference type="PANTHER" id="PTHR32322:SF2">
    <property type="entry name" value="EAMA DOMAIN-CONTAINING PROTEIN"/>
    <property type="match status" value="1"/>
</dbReference>
<dbReference type="EMBL" id="CAFBSG010000008">
    <property type="protein sequence ID" value="CAB5240146.1"/>
    <property type="molecule type" value="Genomic_DNA"/>
</dbReference>
<evidence type="ECO:0000256" key="2">
    <source>
        <dbReference type="ARBA" id="ARBA00022692"/>
    </source>
</evidence>
<feature type="transmembrane region" description="Helical" evidence="5">
    <location>
        <begin position="178"/>
        <end position="197"/>
    </location>
</feature>
<evidence type="ECO:0000259" key="6">
    <source>
        <dbReference type="Pfam" id="PF00892"/>
    </source>
</evidence>
<evidence type="ECO:0000256" key="1">
    <source>
        <dbReference type="ARBA" id="ARBA00004141"/>
    </source>
</evidence>
<keyword evidence="2 5" id="KW-0812">Transmembrane</keyword>
<evidence type="ECO:0000256" key="4">
    <source>
        <dbReference type="ARBA" id="ARBA00023136"/>
    </source>
</evidence>
<feature type="domain" description="EamA" evidence="6">
    <location>
        <begin position="151"/>
        <end position="282"/>
    </location>
</feature>
<feature type="transmembrane region" description="Helical" evidence="5">
    <location>
        <begin position="265"/>
        <end position="282"/>
    </location>
</feature>
<gene>
    <name evidence="7" type="ORF">UFOPK3554_00677</name>
</gene>
<evidence type="ECO:0000313" key="7">
    <source>
        <dbReference type="EMBL" id="CAB5240146.1"/>
    </source>
</evidence>
<reference evidence="7" key="1">
    <citation type="submission" date="2020-05" db="EMBL/GenBank/DDBJ databases">
        <authorList>
            <person name="Chiriac C."/>
            <person name="Salcher M."/>
            <person name="Ghai R."/>
            <person name="Kavagutti S V."/>
        </authorList>
    </citation>
    <scope>NUCLEOTIDE SEQUENCE</scope>
</reference>
<dbReference type="SUPFAM" id="SSF103481">
    <property type="entry name" value="Multidrug resistance efflux transporter EmrE"/>
    <property type="match status" value="2"/>
</dbReference>
<comment type="subcellular location">
    <subcellularLocation>
        <location evidence="1">Membrane</location>
        <topology evidence="1">Multi-pass membrane protein</topology>
    </subcellularLocation>
</comment>
<proteinExistence type="predicted"/>
<evidence type="ECO:0000256" key="5">
    <source>
        <dbReference type="SAM" id="Phobius"/>
    </source>
</evidence>
<feature type="transmembrane region" description="Helical" evidence="5">
    <location>
        <begin position="209"/>
        <end position="229"/>
    </location>
</feature>
<dbReference type="AlphaFoldDB" id="A0A6J7Y001"/>